<dbReference type="InterPro" id="IPR012902">
    <property type="entry name" value="N_methyl_site"/>
</dbReference>
<dbReference type="InterPro" id="IPR011453">
    <property type="entry name" value="DUF1559"/>
</dbReference>
<dbReference type="PROSITE" id="PS00409">
    <property type="entry name" value="PROKAR_NTER_METHYL"/>
    <property type="match status" value="1"/>
</dbReference>
<sequence>MSQVPFSRRPRGFTLVELLVVIAIIGILVALLLPAVQAAREAARRSQCVNNMKNVGLACINYHDTYGNFPISVYRANEERDIANNYIGPPGGSLDRASGGTGYTGAGWISQVLPYLEEQALYEQLKPGFDAGNFTAAGQGRGMGLRTIREAMGRQLNVLTCPSDESSRPSEEQWYFVGSLVATTSYKGNIGDSILAEVPGDLMGYDGSTAAAFIDPNFHTYTSVGSPNSHNTVDCNGVLFRNSYFRPVSYRNVTDGSSNTFLIGENVVSQDFHSAAYFADGDWATCGIPLNRFDYISTPEELQDDPNPHRGFKSLHPGGANFARCDGSVSFVIESVSTPIYRSLSTRAGEENFGSE</sequence>
<dbReference type="RefSeq" id="WP_146570783.1">
    <property type="nucleotide sequence ID" value="NZ_SJPH01000001.1"/>
</dbReference>
<dbReference type="NCBIfam" id="TIGR02532">
    <property type="entry name" value="IV_pilin_GFxxxE"/>
    <property type="match status" value="1"/>
</dbReference>
<dbReference type="AlphaFoldDB" id="A0A5C5WD53"/>
<feature type="domain" description="DUF1559" evidence="1">
    <location>
        <begin position="37"/>
        <end position="336"/>
    </location>
</feature>
<dbReference type="PANTHER" id="PTHR30093:SF2">
    <property type="entry name" value="TYPE II SECRETION SYSTEM PROTEIN H"/>
    <property type="match status" value="1"/>
</dbReference>
<organism evidence="2 3">
    <name type="scientific">Botrimarina hoheduenensis</name>
    <dbReference type="NCBI Taxonomy" id="2528000"/>
    <lineage>
        <taxon>Bacteria</taxon>
        <taxon>Pseudomonadati</taxon>
        <taxon>Planctomycetota</taxon>
        <taxon>Planctomycetia</taxon>
        <taxon>Pirellulales</taxon>
        <taxon>Lacipirellulaceae</taxon>
        <taxon>Botrimarina</taxon>
    </lineage>
</organism>
<protein>
    <submittedName>
        <fullName evidence="2">Fimbrial protein</fullName>
    </submittedName>
</protein>
<dbReference type="InterPro" id="IPR027558">
    <property type="entry name" value="Pre_pil_HX9DG_C"/>
</dbReference>
<proteinExistence type="predicted"/>
<evidence type="ECO:0000313" key="3">
    <source>
        <dbReference type="Proteomes" id="UP000318995"/>
    </source>
</evidence>
<dbReference type="OrthoDB" id="276576at2"/>
<evidence type="ECO:0000313" key="2">
    <source>
        <dbReference type="EMBL" id="TWT48594.1"/>
    </source>
</evidence>
<name>A0A5C5WD53_9BACT</name>
<dbReference type="NCBIfam" id="TIGR04294">
    <property type="entry name" value="pre_pil_HX9DG"/>
    <property type="match status" value="1"/>
</dbReference>
<keyword evidence="3" id="KW-1185">Reference proteome</keyword>
<dbReference type="Pfam" id="PF07596">
    <property type="entry name" value="SBP_bac_10"/>
    <property type="match status" value="1"/>
</dbReference>
<dbReference type="SUPFAM" id="SSF54523">
    <property type="entry name" value="Pili subunits"/>
    <property type="match status" value="1"/>
</dbReference>
<dbReference type="Pfam" id="PF07963">
    <property type="entry name" value="N_methyl"/>
    <property type="match status" value="1"/>
</dbReference>
<gene>
    <name evidence="2" type="primary">pilE1</name>
    <name evidence="2" type="ORF">Pla111_03690</name>
</gene>
<dbReference type="InterPro" id="IPR045584">
    <property type="entry name" value="Pilin-like"/>
</dbReference>
<dbReference type="EMBL" id="SJPH01000001">
    <property type="protein sequence ID" value="TWT48594.1"/>
    <property type="molecule type" value="Genomic_DNA"/>
</dbReference>
<accession>A0A5C5WD53</accession>
<reference evidence="2 3" key="1">
    <citation type="submission" date="2019-02" db="EMBL/GenBank/DDBJ databases">
        <title>Deep-cultivation of Planctomycetes and their phenomic and genomic characterization uncovers novel biology.</title>
        <authorList>
            <person name="Wiegand S."/>
            <person name="Jogler M."/>
            <person name="Boedeker C."/>
            <person name="Pinto D."/>
            <person name="Vollmers J."/>
            <person name="Rivas-Marin E."/>
            <person name="Kohn T."/>
            <person name="Peeters S.H."/>
            <person name="Heuer A."/>
            <person name="Rast P."/>
            <person name="Oberbeckmann S."/>
            <person name="Bunk B."/>
            <person name="Jeske O."/>
            <person name="Meyerdierks A."/>
            <person name="Storesund J.E."/>
            <person name="Kallscheuer N."/>
            <person name="Luecker S."/>
            <person name="Lage O.M."/>
            <person name="Pohl T."/>
            <person name="Merkel B.J."/>
            <person name="Hornburger P."/>
            <person name="Mueller R.-W."/>
            <person name="Bruemmer F."/>
            <person name="Labrenz M."/>
            <person name="Spormann A.M."/>
            <person name="Op Den Camp H."/>
            <person name="Overmann J."/>
            <person name="Amann R."/>
            <person name="Jetten M.S.M."/>
            <person name="Mascher T."/>
            <person name="Medema M.H."/>
            <person name="Devos D.P."/>
            <person name="Kaster A.-K."/>
            <person name="Ovreas L."/>
            <person name="Rohde M."/>
            <person name="Galperin M.Y."/>
            <person name="Jogler C."/>
        </authorList>
    </citation>
    <scope>NUCLEOTIDE SEQUENCE [LARGE SCALE GENOMIC DNA]</scope>
    <source>
        <strain evidence="2 3">Pla111</strain>
    </source>
</reference>
<evidence type="ECO:0000259" key="1">
    <source>
        <dbReference type="Pfam" id="PF07596"/>
    </source>
</evidence>
<dbReference type="PANTHER" id="PTHR30093">
    <property type="entry name" value="GENERAL SECRETION PATHWAY PROTEIN G"/>
    <property type="match status" value="1"/>
</dbReference>
<dbReference type="Gene3D" id="3.30.700.10">
    <property type="entry name" value="Glycoprotein, Type 4 Pilin"/>
    <property type="match status" value="1"/>
</dbReference>
<comment type="caution">
    <text evidence="2">The sequence shown here is derived from an EMBL/GenBank/DDBJ whole genome shotgun (WGS) entry which is preliminary data.</text>
</comment>
<dbReference type="Proteomes" id="UP000318995">
    <property type="component" value="Unassembled WGS sequence"/>
</dbReference>